<dbReference type="NCBIfam" id="TIGR00526">
    <property type="entry name" value="folB_dom"/>
    <property type="match status" value="1"/>
</dbReference>
<gene>
    <name evidence="10" type="ORF">MNBD_GAMMA25-545</name>
</gene>
<reference evidence="10" key="1">
    <citation type="submission" date="2018-06" db="EMBL/GenBank/DDBJ databases">
        <authorList>
            <person name="Zhirakovskaya E."/>
        </authorList>
    </citation>
    <scope>NUCLEOTIDE SEQUENCE</scope>
</reference>
<comment type="catalytic activity">
    <reaction evidence="1">
        <text>7,8-dihydroneopterin = 6-hydroxymethyl-7,8-dihydropterin + glycolaldehyde</text>
        <dbReference type="Rhea" id="RHEA:10540"/>
        <dbReference type="ChEBI" id="CHEBI:17001"/>
        <dbReference type="ChEBI" id="CHEBI:17071"/>
        <dbReference type="ChEBI" id="CHEBI:44841"/>
        <dbReference type="EC" id="4.1.2.25"/>
    </reaction>
</comment>
<feature type="domain" description="Dihydroneopterin aldolase/epimerase" evidence="9">
    <location>
        <begin position="4"/>
        <end position="114"/>
    </location>
</feature>
<evidence type="ECO:0000256" key="6">
    <source>
        <dbReference type="ARBA" id="ARBA00023235"/>
    </source>
</evidence>
<keyword evidence="6" id="KW-0413">Isomerase</keyword>
<evidence type="ECO:0000256" key="7">
    <source>
        <dbReference type="ARBA" id="ARBA00023239"/>
    </source>
</evidence>
<dbReference type="Pfam" id="PF02152">
    <property type="entry name" value="FolB"/>
    <property type="match status" value="1"/>
</dbReference>
<dbReference type="SMART" id="SM00905">
    <property type="entry name" value="FolB"/>
    <property type="match status" value="1"/>
</dbReference>
<dbReference type="NCBIfam" id="TIGR00525">
    <property type="entry name" value="folB"/>
    <property type="match status" value="1"/>
</dbReference>
<dbReference type="PANTHER" id="PTHR42844">
    <property type="entry name" value="DIHYDRONEOPTERIN ALDOLASE 1-RELATED"/>
    <property type="match status" value="1"/>
</dbReference>
<dbReference type="PANTHER" id="PTHR42844:SF1">
    <property type="entry name" value="DIHYDRONEOPTERIN ALDOLASE 1-RELATED"/>
    <property type="match status" value="1"/>
</dbReference>
<comment type="pathway">
    <text evidence="2">Cofactor biosynthesis; tetrahydrofolate biosynthesis; 2-amino-4-hydroxy-6-hydroxymethyl-7,8-dihydropteridine diphosphate from 7,8-dihydroneopterin triphosphate: step 3/4.</text>
</comment>
<dbReference type="GO" id="GO:0004150">
    <property type="term" value="F:dihydroneopterin aldolase activity"/>
    <property type="evidence" value="ECO:0007669"/>
    <property type="project" value="UniProtKB-EC"/>
</dbReference>
<evidence type="ECO:0000256" key="1">
    <source>
        <dbReference type="ARBA" id="ARBA00001353"/>
    </source>
</evidence>
<dbReference type="AlphaFoldDB" id="A0A3B1B8Q8"/>
<evidence type="ECO:0000259" key="9">
    <source>
        <dbReference type="SMART" id="SM00905"/>
    </source>
</evidence>
<evidence type="ECO:0000256" key="8">
    <source>
        <dbReference type="ARBA" id="ARBA00032903"/>
    </source>
</evidence>
<dbReference type="CDD" id="cd00534">
    <property type="entry name" value="DHNA_DHNTPE"/>
    <property type="match status" value="1"/>
</dbReference>
<dbReference type="FunFam" id="3.30.1130.10:FF:000002">
    <property type="entry name" value="7,8-dihydroneopterin aldolase"/>
    <property type="match status" value="1"/>
</dbReference>
<dbReference type="InterPro" id="IPR006156">
    <property type="entry name" value="Dihydroneopterin_aldolase"/>
</dbReference>
<comment type="similarity">
    <text evidence="3">Belongs to the DHNA family.</text>
</comment>
<name>A0A3B1B8Q8_9ZZZZ</name>
<dbReference type="EMBL" id="UOFY01000027">
    <property type="protein sequence ID" value="VAX08374.1"/>
    <property type="molecule type" value="Genomic_DNA"/>
</dbReference>
<accession>A0A3B1B8Q8</accession>
<keyword evidence="5" id="KW-0289">Folate biosynthesis</keyword>
<dbReference type="InterPro" id="IPR043133">
    <property type="entry name" value="GTP-CH-I_C/QueF"/>
</dbReference>
<sequence>MDIIYLSDLRIETIIGIYDWERRVKQIVSLDIEMATDIAKAAASDDIVDTLNYKAVAKRLISFVGNSEFQLVETLSERICDIILNEFHVPWVRLRLNKQGAVRGARDVGVIIERGSKPD</sequence>
<dbReference type="SUPFAM" id="SSF55620">
    <property type="entry name" value="Tetrahydrobiopterin biosynthesis enzymes-like"/>
    <property type="match status" value="1"/>
</dbReference>
<evidence type="ECO:0000256" key="3">
    <source>
        <dbReference type="ARBA" id="ARBA00005708"/>
    </source>
</evidence>
<dbReference type="InterPro" id="IPR006157">
    <property type="entry name" value="FolB_dom"/>
</dbReference>
<evidence type="ECO:0000256" key="4">
    <source>
        <dbReference type="ARBA" id="ARBA00013043"/>
    </source>
</evidence>
<evidence type="ECO:0000256" key="5">
    <source>
        <dbReference type="ARBA" id="ARBA00022909"/>
    </source>
</evidence>
<keyword evidence="7 10" id="KW-0456">Lyase</keyword>
<evidence type="ECO:0000256" key="2">
    <source>
        <dbReference type="ARBA" id="ARBA00005013"/>
    </source>
</evidence>
<dbReference type="GO" id="GO:0046656">
    <property type="term" value="P:folic acid biosynthetic process"/>
    <property type="evidence" value="ECO:0007669"/>
    <property type="project" value="UniProtKB-KW"/>
</dbReference>
<protein>
    <recommendedName>
        <fullName evidence="4">dihydroneopterin aldolase</fullName>
        <ecNumber evidence="4">4.1.2.25</ecNumber>
    </recommendedName>
    <alternativeName>
        <fullName evidence="8">7,8-dihydroneopterin aldolase</fullName>
    </alternativeName>
</protein>
<dbReference type="GO" id="GO:0016853">
    <property type="term" value="F:isomerase activity"/>
    <property type="evidence" value="ECO:0007669"/>
    <property type="project" value="UniProtKB-KW"/>
</dbReference>
<dbReference type="Gene3D" id="3.30.1130.10">
    <property type="match status" value="1"/>
</dbReference>
<organism evidence="10">
    <name type="scientific">hydrothermal vent metagenome</name>
    <dbReference type="NCBI Taxonomy" id="652676"/>
    <lineage>
        <taxon>unclassified sequences</taxon>
        <taxon>metagenomes</taxon>
        <taxon>ecological metagenomes</taxon>
    </lineage>
</organism>
<evidence type="ECO:0000313" key="10">
    <source>
        <dbReference type="EMBL" id="VAX08374.1"/>
    </source>
</evidence>
<proteinExistence type="inferred from homology"/>
<dbReference type="EC" id="4.1.2.25" evidence="4"/>
<dbReference type="GO" id="GO:0005737">
    <property type="term" value="C:cytoplasm"/>
    <property type="evidence" value="ECO:0007669"/>
    <property type="project" value="TreeGrafter"/>
</dbReference>